<accession>A0A1T4RZG1</accession>
<dbReference type="InterPro" id="IPR029044">
    <property type="entry name" value="Nucleotide-diphossugar_trans"/>
</dbReference>
<keyword evidence="3" id="KW-1185">Reference proteome</keyword>
<gene>
    <name evidence="2" type="ORF">SAMN02745119_03161</name>
</gene>
<dbReference type="Proteomes" id="UP000190102">
    <property type="component" value="Unassembled WGS sequence"/>
</dbReference>
<reference evidence="3" key="1">
    <citation type="submission" date="2017-02" db="EMBL/GenBank/DDBJ databases">
        <authorList>
            <person name="Varghese N."/>
            <person name="Submissions S."/>
        </authorList>
    </citation>
    <scope>NUCLEOTIDE SEQUENCE [LARGE SCALE GENOMIC DNA]</scope>
    <source>
        <strain evidence="3">ATCC BAA-34</strain>
    </source>
</reference>
<dbReference type="GO" id="GO:0016740">
    <property type="term" value="F:transferase activity"/>
    <property type="evidence" value="ECO:0007669"/>
    <property type="project" value="UniProtKB-KW"/>
</dbReference>
<keyword evidence="2" id="KW-0808">Transferase</keyword>
<dbReference type="STRING" id="115783.SAMN02745119_03161"/>
<dbReference type="PANTHER" id="PTHR48090">
    <property type="entry name" value="UNDECAPRENYL-PHOSPHATE 4-DEOXY-4-FORMAMIDO-L-ARABINOSE TRANSFERASE-RELATED"/>
    <property type="match status" value="1"/>
</dbReference>
<proteinExistence type="predicted"/>
<evidence type="ECO:0000259" key="1">
    <source>
        <dbReference type="Pfam" id="PF00535"/>
    </source>
</evidence>
<dbReference type="InterPro" id="IPR050256">
    <property type="entry name" value="Glycosyltransferase_2"/>
</dbReference>
<dbReference type="RefSeq" id="WP_078791376.1">
    <property type="nucleotide sequence ID" value="NZ_FUWR01000027.1"/>
</dbReference>
<dbReference type="AlphaFoldDB" id="A0A1T4RZG1"/>
<dbReference type="PANTHER" id="PTHR48090:SF7">
    <property type="entry name" value="RFBJ PROTEIN"/>
    <property type="match status" value="1"/>
</dbReference>
<protein>
    <submittedName>
        <fullName evidence="2">Glycosyl transferase family 2</fullName>
    </submittedName>
</protein>
<name>A0A1T4RZG1_9BACT</name>
<dbReference type="SUPFAM" id="SSF53448">
    <property type="entry name" value="Nucleotide-diphospho-sugar transferases"/>
    <property type="match status" value="1"/>
</dbReference>
<dbReference type="InterPro" id="IPR001173">
    <property type="entry name" value="Glyco_trans_2-like"/>
</dbReference>
<sequence>MATCILIPAYNAATTLRAVVDECLAFAMPLVVVDDGSTDGTAQVLDGLPVTLLTHSMNQGKGAALKTGFDWAIQQQHDGVVTLDADGQHDPSAIPRLLAEVDKKGYDCLLASRHSQFEEMAGLRKVWNRFGVWCIRKRTGFEITDSQSGFRYYRSRLLQAVQLEKNGYDLEMELLVKGWKAGFKIGSLPVPARVADGRATSHYRPVQDTVNICMTFLRYM</sequence>
<dbReference type="EMBL" id="FUWR01000027">
    <property type="protein sequence ID" value="SKA21256.1"/>
    <property type="molecule type" value="Genomic_DNA"/>
</dbReference>
<dbReference type="Pfam" id="PF00535">
    <property type="entry name" value="Glycos_transf_2"/>
    <property type="match status" value="1"/>
</dbReference>
<evidence type="ECO:0000313" key="2">
    <source>
        <dbReference type="EMBL" id="SKA21256.1"/>
    </source>
</evidence>
<dbReference type="CDD" id="cd04179">
    <property type="entry name" value="DPM_DPG-synthase_like"/>
    <property type="match status" value="1"/>
</dbReference>
<feature type="domain" description="Glycosyltransferase 2-like" evidence="1">
    <location>
        <begin position="4"/>
        <end position="155"/>
    </location>
</feature>
<dbReference type="OrthoDB" id="9810303at2"/>
<dbReference type="Gene3D" id="3.90.550.10">
    <property type="entry name" value="Spore Coat Polysaccharide Biosynthesis Protein SpsA, Chain A"/>
    <property type="match status" value="1"/>
</dbReference>
<evidence type="ECO:0000313" key="3">
    <source>
        <dbReference type="Proteomes" id="UP000190102"/>
    </source>
</evidence>
<organism evidence="2 3">
    <name type="scientific">Trichlorobacter thiogenes</name>
    <dbReference type="NCBI Taxonomy" id="115783"/>
    <lineage>
        <taxon>Bacteria</taxon>
        <taxon>Pseudomonadati</taxon>
        <taxon>Thermodesulfobacteriota</taxon>
        <taxon>Desulfuromonadia</taxon>
        <taxon>Geobacterales</taxon>
        <taxon>Geobacteraceae</taxon>
        <taxon>Trichlorobacter</taxon>
    </lineage>
</organism>